<dbReference type="eggNOG" id="ENOG502RYH0">
    <property type="taxonomic scope" value="Eukaryota"/>
</dbReference>
<dbReference type="PANTHER" id="PTHR38422:SF1">
    <property type="entry name" value="SOMETHING ABOUT SILENCING PROTEIN 4"/>
    <property type="match status" value="1"/>
</dbReference>
<evidence type="ECO:0000313" key="3">
    <source>
        <dbReference type="EMBL" id="GAV47871.1"/>
    </source>
</evidence>
<evidence type="ECO:0000313" key="4">
    <source>
        <dbReference type="Proteomes" id="UP000187013"/>
    </source>
</evidence>
<dbReference type="Pfam" id="PF15460">
    <property type="entry name" value="SAS4"/>
    <property type="match status" value="1"/>
</dbReference>
<feature type="compositionally biased region" description="Polar residues" evidence="1">
    <location>
        <begin position="1"/>
        <end position="16"/>
    </location>
</feature>
<dbReference type="EMBL" id="BDGX01000009">
    <property type="protein sequence ID" value="GAV47871.1"/>
    <property type="molecule type" value="Genomic_DNA"/>
</dbReference>
<dbReference type="InterPro" id="IPR038988">
    <property type="entry name" value="Sas4"/>
</dbReference>
<dbReference type="OrthoDB" id="1938992at2759"/>
<protein>
    <recommendedName>
        <fullName evidence="2">Something about silencing protein 4 domain-containing protein</fullName>
    </recommendedName>
</protein>
<dbReference type="AlphaFoldDB" id="A0A1Q2ZWN5"/>
<comment type="caution">
    <text evidence="3">The sequence shown here is derived from an EMBL/GenBank/DDBJ whole genome shotgun (WGS) entry which is preliminary data.</text>
</comment>
<evidence type="ECO:0000256" key="1">
    <source>
        <dbReference type="SAM" id="MobiDB-lite"/>
    </source>
</evidence>
<sequence>MAQESRSLRSNKQPQSSDDEKFDFDVDEYEIDPHKILKTVNRGYPKAIKADKSGIEDVAEKRKLIGSMILEVQRNSIECKDNTKEDTLPDELYWAYHKKMTRHEARMLESDVIQGENEADKLSLWSEKLDLAHWQLKLKQITVIKNSDDEEEMEKKRVLTKETIDSMLARYHTMKKNRSILLKNNRTGKIDPVKHWSQIYNRINRRVVLDYHSSSDEEENTMDIDQIRAHRKHIRERQCRGSIIIQLTMAACSCHTKYAIIAEPLRRPYVIRISKQERHRWNKLMQQAPGKFTNYTQFPSQVALPKRKVVIPLTINGGSSKEVSRPNSDSSSNISDGNAHAPIVGNKKQSSDALQVEVRTLPVKRVKRK</sequence>
<feature type="compositionally biased region" description="Low complexity" evidence="1">
    <location>
        <begin position="327"/>
        <end position="336"/>
    </location>
</feature>
<dbReference type="InterPro" id="IPR029184">
    <property type="entry name" value="Sas4_dom"/>
</dbReference>
<feature type="domain" description="Something about silencing protein 4" evidence="2">
    <location>
        <begin position="86"/>
        <end position="180"/>
    </location>
</feature>
<dbReference type="Proteomes" id="UP000187013">
    <property type="component" value="Unassembled WGS sequence"/>
</dbReference>
<feature type="region of interest" description="Disordered" evidence="1">
    <location>
        <begin position="317"/>
        <end position="356"/>
    </location>
</feature>
<reference evidence="3 4" key="1">
    <citation type="submission" date="2016-08" db="EMBL/GenBank/DDBJ databases">
        <title>Draft genome sequence of allopolyploid Zygosaccharomyces rouxii.</title>
        <authorList>
            <person name="Watanabe J."/>
            <person name="Uehara K."/>
            <person name="Mogi Y."/>
            <person name="Tsukioka Y."/>
        </authorList>
    </citation>
    <scope>NUCLEOTIDE SEQUENCE [LARGE SCALE GENOMIC DNA]</scope>
    <source>
        <strain evidence="3 4">NBRC 110957</strain>
    </source>
</reference>
<gene>
    <name evidence="3" type="ORF">ZYGR_0I01670</name>
</gene>
<proteinExistence type="predicted"/>
<evidence type="ECO:0000259" key="2">
    <source>
        <dbReference type="Pfam" id="PF15460"/>
    </source>
</evidence>
<accession>A0A1Q2ZWN5</accession>
<organism evidence="3 4">
    <name type="scientific">Zygosaccharomyces rouxii</name>
    <dbReference type="NCBI Taxonomy" id="4956"/>
    <lineage>
        <taxon>Eukaryota</taxon>
        <taxon>Fungi</taxon>
        <taxon>Dikarya</taxon>
        <taxon>Ascomycota</taxon>
        <taxon>Saccharomycotina</taxon>
        <taxon>Saccharomycetes</taxon>
        <taxon>Saccharomycetales</taxon>
        <taxon>Saccharomycetaceae</taxon>
        <taxon>Zygosaccharomyces</taxon>
    </lineage>
</organism>
<dbReference type="GO" id="GO:0033255">
    <property type="term" value="C:SAS acetyltransferase complex"/>
    <property type="evidence" value="ECO:0007669"/>
    <property type="project" value="InterPro"/>
</dbReference>
<feature type="region of interest" description="Disordered" evidence="1">
    <location>
        <begin position="1"/>
        <end position="24"/>
    </location>
</feature>
<dbReference type="PANTHER" id="PTHR38422">
    <property type="entry name" value="SOMETHING ABOUT SILENCING PROTEIN 4"/>
    <property type="match status" value="1"/>
</dbReference>
<dbReference type="GO" id="GO:0004402">
    <property type="term" value="F:histone acetyltransferase activity"/>
    <property type="evidence" value="ECO:0007669"/>
    <property type="project" value="TreeGrafter"/>
</dbReference>
<name>A0A1Q2ZWN5_ZYGRO</name>